<dbReference type="GO" id="GO:0005524">
    <property type="term" value="F:ATP binding"/>
    <property type="evidence" value="ECO:0007669"/>
    <property type="project" value="UniProtKB-KW"/>
</dbReference>
<evidence type="ECO:0000313" key="17">
    <source>
        <dbReference type="EMBL" id="KAF2100623.1"/>
    </source>
</evidence>
<evidence type="ECO:0000256" key="8">
    <source>
        <dbReference type="ARBA" id="ARBA00022679"/>
    </source>
</evidence>
<reference evidence="17" key="1">
    <citation type="journal article" date="2020" name="Stud. Mycol.">
        <title>101 Dothideomycetes genomes: a test case for predicting lifestyles and emergence of pathogens.</title>
        <authorList>
            <person name="Haridas S."/>
            <person name="Albert R."/>
            <person name="Binder M."/>
            <person name="Bloem J."/>
            <person name="Labutti K."/>
            <person name="Salamov A."/>
            <person name="Andreopoulos B."/>
            <person name="Baker S."/>
            <person name="Barry K."/>
            <person name="Bills G."/>
            <person name="Bluhm B."/>
            <person name="Cannon C."/>
            <person name="Castanera R."/>
            <person name="Culley D."/>
            <person name="Daum C."/>
            <person name="Ezra D."/>
            <person name="Gonzalez J."/>
            <person name="Henrissat B."/>
            <person name="Kuo A."/>
            <person name="Liang C."/>
            <person name="Lipzen A."/>
            <person name="Lutzoni F."/>
            <person name="Magnuson J."/>
            <person name="Mondo S."/>
            <person name="Nolan M."/>
            <person name="Ohm R."/>
            <person name="Pangilinan J."/>
            <person name="Park H.-J."/>
            <person name="Ramirez L."/>
            <person name="Alfaro M."/>
            <person name="Sun H."/>
            <person name="Tritt A."/>
            <person name="Yoshinaga Y."/>
            <person name="Zwiers L.-H."/>
            <person name="Turgeon B."/>
            <person name="Goodwin S."/>
            <person name="Spatafora J."/>
            <person name="Crous P."/>
            <person name="Grigoriev I."/>
        </authorList>
    </citation>
    <scope>NUCLEOTIDE SEQUENCE</scope>
    <source>
        <strain evidence="17">CBS 133067</strain>
    </source>
</reference>
<dbReference type="EMBL" id="ML978124">
    <property type="protein sequence ID" value="KAF2100623.1"/>
    <property type="molecule type" value="Genomic_DNA"/>
</dbReference>
<evidence type="ECO:0000256" key="12">
    <source>
        <dbReference type="ARBA" id="ARBA00030980"/>
    </source>
</evidence>
<evidence type="ECO:0000256" key="15">
    <source>
        <dbReference type="ARBA" id="ARBA00048679"/>
    </source>
</evidence>
<dbReference type="PANTHER" id="PTHR11584:SF369">
    <property type="entry name" value="MITOGEN-ACTIVATED PROTEIN KINASE KINASE KINASE 19-RELATED"/>
    <property type="match status" value="1"/>
</dbReference>
<evidence type="ECO:0000256" key="13">
    <source>
        <dbReference type="ARBA" id="ARBA00033194"/>
    </source>
</evidence>
<proteinExistence type="inferred from homology"/>
<dbReference type="CDD" id="cd00180">
    <property type="entry name" value="PKc"/>
    <property type="match status" value="1"/>
</dbReference>
<dbReference type="EC" id="2.7.11.1" evidence="4"/>
<evidence type="ECO:0000256" key="6">
    <source>
        <dbReference type="ARBA" id="ARBA00019973"/>
    </source>
</evidence>
<evidence type="ECO:0000259" key="16">
    <source>
        <dbReference type="PROSITE" id="PS50011"/>
    </source>
</evidence>
<dbReference type="PROSITE" id="PS00109">
    <property type="entry name" value="PROTEIN_KINASE_TYR"/>
    <property type="match status" value="1"/>
</dbReference>
<evidence type="ECO:0000256" key="9">
    <source>
        <dbReference type="ARBA" id="ARBA00022741"/>
    </source>
</evidence>
<keyword evidence="8" id="KW-0808">Transferase</keyword>
<dbReference type="InterPro" id="IPR020635">
    <property type="entry name" value="Tyr_kinase_cat_dom"/>
</dbReference>
<dbReference type="InterPro" id="IPR011009">
    <property type="entry name" value="Kinase-like_dom_sf"/>
</dbReference>
<dbReference type="OrthoDB" id="4062651at2759"/>
<dbReference type="GO" id="GO:0004713">
    <property type="term" value="F:protein tyrosine kinase activity"/>
    <property type="evidence" value="ECO:0007669"/>
    <property type="project" value="InterPro"/>
</dbReference>
<feature type="domain" description="Protein kinase" evidence="16">
    <location>
        <begin position="1"/>
        <end position="150"/>
    </location>
</feature>
<dbReference type="SUPFAM" id="SSF56112">
    <property type="entry name" value="Protein kinase-like (PK-like)"/>
    <property type="match status" value="1"/>
</dbReference>
<comment type="function">
    <text evidence="1">Component of the EKC/KEOPS complex that is required for the formation of a threonylcarbamoyl group on adenosine at position 37 (t(6)A37) in tRNAs that read codons beginning with adenine. The complex is probably involved in the transfer of the threonylcarbamoyl moiety of threonylcarbamoyl-AMP (TC-AMP) to the N6 group of A37. BUD32 has ATPase activity in the context of the EKC/KEOPS complex and likely plays a supporting role to the catalytic subunit KAE1. The EKC/KEOPS complex also promotes both telomere uncapping and telomere elongation. The complex is required for efficient recruitment of transcriptional coactivators.</text>
</comment>
<evidence type="ECO:0000256" key="14">
    <source>
        <dbReference type="ARBA" id="ARBA00047899"/>
    </source>
</evidence>
<dbReference type="PANTHER" id="PTHR11584">
    <property type="entry name" value="SERINE/THREONINE PROTEIN KINASE"/>
    <property type="match status" value="1"/>
</dbReference>
<evidence type="ECO:0000256" key="2">
    <source>
        <dbReference type="ARBA" id="ARBA00006529"/>
    </source>
</evidence>
<accession>A0A9P4IIJ9</accession>
<evidence type="ECO:0000256" key="1">
    <source>
        <dbReference type="ARBA" id="ARBA00003747"/>
    </source>
</evidence>
<evidence type="ECO:0000256" key="11">
    <source>
        <dbReference type="ARBA" id="ARBA00022840"/>
    </source>
</evidence>
<keyword evidence="9" id="KW-0547">Nucleotide-binding</keyword>
<dbReference type="Gene3D" id="1.10.510.10">
    <property type="entry name" value="Transferase(Phosphotransferase) domain 1"/>
    <property type="match status" value="1"/>
</dbReference>
<protein>
    <recommendedName>
        <fullName evidence="6">EKC/KEOPS complex subunit BUD32</fullName>
        <ecNumber evidence="4">2.7.11.1</ecNumber>
    </recommendedName>
    <alternativeName>
        <fullName evidence="12 13">Atypical Serine/threonine protein kinase BUD32</fullName>
    </alternativeName>
    <alternativeName>
        <fullName evidence="5">EKC/KEOPS complex subunit bud32</fullName>
    </alternativeName>
</protein>
<keyword evidence="7" id="KW-0723">Serine/threonine-protein kinase</keyword>
<evidence type="ECO:0000256" key="4">
    <source>
        <dbReference type="ARBA" id="ARBA00012513"/>
    </source>
</evidence>
<dbReference type="PROSITE" id="PS50011">
    <property type="entry name" value="PROTEIN_KINASE_DOM"/>
    <property type="match status" value="1"/>
</dbReference>
<comment type="subunit">
    <text evidence="3">Component of the EKC/KEOPS complex composed of at least BUD32, CGI121, GON7, KAE1 and PCC1; the whole complex dimerizes.</text>
</comment>
<keyword evidence="11" id="KW-0067">ATP-binding</keyword>
<dbReference type="PRINTS" id="PR00109">
    <property type="entry name" value="TYRKINASE"/>
</dbReference>
<evidence type="ECO:0000256" key="10">
    <source>
        <dbReference type="ARBA" id="ARBA00022777"/>
    </source>
</evidence>
<comment type="caution">
    <text evidence="17">The sequence shown here is derived from an EMBL/GenBank/DDBJ whole genome shotgun (WGS) entry which is preliminary data.</text>
</comment>
<dbReference type="InterPro" id="IPR001245">
    <property type="entry name" value="Ser-Thr/Tyr_kinase_cat_dom"/>
</dbReference>
<comment type="catalytic activity">
    <reaction evidence="14">
        <text>L-threonyl-[protein] + ATP = O-phospho-L-threonyl-[protein] + ADP + H(+)</text>
        <dbReference type="Rhea" id="RHEA:46608"/>
        <dbReference type="Rhea" id="RHEA-COMP:11060"/>
        <dbReference type="Rhea" id="RHEA-COMP:11605"/>
        <dbReference type="ChEBI" id="CHEBI:15378"/>
        <dbReference type="ChEBI" id="CHEBI:30013"/>
        <dbReference type="ChEBI" id="CHEBI:30616"/>
        <dbReference type="ChEBI" id="CHEBI:61977"/>
        <dbReference type="ChEBI" id="CHEBI:456216"/>
        <dbReference type="EC" id="2.7.11.1"/>
    </reaction>
</comment>
<comment type="catalytic activity">
    <reaction evidence="15">
        <text>L-seryl-[protein] + ATP = O-phospho-L-seryl-[protein] + ADP + H(+)</text>
        <dbReference type="Rhea" id="RHEA:17989"/>
        <dbReference type="Rhea" id="RHEA-COMP:9863"/>
        <dbReference type="Rhea" id="RHEA-COMP:11604"/>
        <dbReference type="ChEBI" id="CHEBI:15378"/>
        <dbReference type="ChEBI" id="CHEBI:29999"/>
        <dbReference type="ChEBI" id="CHEBI:30616"/>
        <dbReference type="ChEBI" id="CHEBI:83421"/>
        <dbReference type="ChEBI" id="CHEBI:456216"/>
        <dbReference type="EC" id="2.7.11.1"/>
    </reaction>
</comment>
<dbReference type="Proteomes" id="UP000799772">
    <property type="component" value="Unassembled WGS sequence"/>
</dbReference>
<organism evidence="17 18">
    <name type="scientific">Rhizodiscina lignyota</name>
    <dbReference type="NCBI Taxonomy" id="1504668"/>
    <lineage>
        <taxon>Eukaryota</taxon>
        <taxon>Fungi</taxon>
        <taxon>Dikarya</taxon>
        <taxon>Ascomycota</taxon>
        <taxon>Pezizomycotina</taxon>
        <taxon>Dothideomycetes</taxon>
        <taxon>Pleosporomycetidae</taxon>
        <taxon>Aulographales</taxon>
        <taxon>Rhizodiscinaceae</taxon>
        <taxon>Rhizodiscina</taxon>
    </lineage>
</organism>
<name>A0A9P4IIJ9_9PEZI</name>
<dbReference type="SMART" id="SM00219">
    <property type="entry name" value="TyrKc"/>
    <property type="match status" value="1"/>
</dbReference>
<dbReference type="AlphaFoldDB" id="A0A9P4IIJ9"/>
<feature type="non-terminal residue" evidence="17">
    <location>
        <position position="150"/>
    </location>
</feature>
<evidence type="ECO:0000256" key="3">
    <source>
        <dbReference type="ARBA" id="ARBA00011534"/>
    </source>
</evidence>
<keyword evidence="10 17" id="KW-0418">Kinase</keyword>
<sequence length="150" mass="17119">THIVKEITALKKLSHRHLVKFLGSYTDDEYIAYLMEPVADCNLLEYIANPGVPDLLALRYSYGCLAGAVNYLHSQRIRHRDIATRNILVKDGRVFLSDFGNAYIWTGSKRSTTNDRLPVSEEYMAPEVAKREPRNRASDMWSLGVVFLEV</sequence>
<dbReference type="Pfam" id="PF00069">
    <property type="entry name" value="Pkinase"/>
    <property type="match status" value="1"/>
</dbReference>
<evidence type="ECO:0000256" key="5">
    <source>
        <dbReference type="ARBA" id="ARBA00013948"/>
    </source>
</evidence>
<keyword evidence="18" id="KW-1185">Reference proteome</keyword>
<gene>
    <name evidence="17" type="ORF">NA57DRAFT_9641</name>
</gene>
<evidence type="ECO:0000256" key="7">
    <source>
        <dbReference type="ARBA" id="ARBA00022527"/>
    </source>
</evidence>
<dbReference type="InterPro" id="IPR008266">
    <property type="entry name" value="Tyr_kinase_AS"/>
</dbReference>
<dbReference type="GO" id="GO:0004674">
    <property type="term" value="F:protein serine/threonine kinase activity"/>
    <property type="evidence" value="ECO:0007669"/>
    <property type="project" value="UniProtKB-KW"/>
</dbReference>
<evidence type="ECO:0000313" key="18">
    <source>
        <dbReference type="Proteomes" id="UP000799772"/>
    </source>
</evidence>
<feature type="non-terminal residue" evidence="17">
    <location>
        <position position="1"/>
    </location>
</feature>
<dbReference type="InterPro" id="IPR000719">
    <property type="entry name" value="Prot_kinase_dom"/>
</dbReference>
<comment type="similarity">
    <text evidence="2">Belongs to the protein kinase superfamily. STE Ser/Thr protein kinase family. MAP kinase kinase kinase subfamily.</text>
</comment>